<keyword evidence="1" id="KW-1133">Transmembrane helix</keyword>
<dbReference type="GO" id="GO:0005739">
    <property type="term" value="C:mitochondrion"/>
    <property type="evidence" value="ECO:0007669"/>
    <property type="project" value="InterPro"/>
</dbReference>
<reference evidence="4" key="1">
    <citation type="submission" date="2017-02" db="UniProtKB">
        <authorList>
            <consortium name="WormBaseParasite"/>
        </authorList>
    </citation>
    <scope>IDENTIFICATION</scope>
</reference>
<gene>
    <name evidence="2" type="ORF">NBR_LOCUS17801</name>
</gene>
<dbReference type="GO" id="GO:0043024">
    <property type="term" value="F:ribosomal small subunit binding"/>
    <property type="evidence" value="ECO:0007669"/>
    <property type="project" value="InterPro"/>
</dbReference>
<protein>
    <submittedName>
        <fullName evidence="4">Protein PTCD3 homolog, mitochondrial (inferred by orthology to a D. melanogaster protein)</fullName>
    </submittedName>
</protein>
<accession>A0A0N4YL44</accession>
<keyword evidence="3" id="KW-1185">Reference proteome</keyword>
<dbReference type="EMBL" id="UYSL01022983">
    <property type="protein sequence ID" value="VDL81521.1"/>
    <property type="molecule type" value="Genomic_DNA"/>
</dbReference>
<dbReference type="InterPro" id="IPR037387">
    <property type="entry name" value="PTCD3"/>
</dbReference>
<dbReference type="Gene3D" id="1.25.40.10">
    <property type="entry name" value="Tetratricopeptide repeat domain"/>
    <property type="match status" value="1"/>
</dbReference>
<dbReference type="STRING" id="27835.A0A0N4YL44"/>
<evidence type="ECO:0000313" key="4">
    <source>
        <dbReference type="WBParaSite" id="NBR_0001780001-mRNA-1"/>
    </source>
</evidence>
<keyword evidence="1" id="KW-0472">Membrane</keyword>
<dbReference type="WBParaSite" id="NBR_0001780001-mRNA-1">
    <property type="protein sequence ID" value="NBR_0001780001-mRNA-1"/>
    <property type="gene ID" value="NBR_0001780001"/>
</dbReference>
<keyword evidence="1" id="KW-0812">Transmembrane</keyword>
<dbReference type="PANTHER" id="PTHR16276">
    <property type="entry name" value="PENTATRICOPEPTIDE REPEAT DOMAIN-CONTAINING PROTEIN 3"/>
    <property type="match status" value="1"/>
</dbReference>
<dbReference type="PANTHER" id="PTHR16276:SF1">
    <property type="entry name" value="SMALL RIBOSOMAL SUBUNIT PROTEIN MS39"/>
    <property type="match status" value="1"/>
</dbReference>
<proteinExistence type="predicted"/>
<organism evidence="4">
    <name type="scientific">Nippostrongylus brasiliensis</name>
    <name type="common">Rat hookworm</name>
    <dbReference type="NCBI Taxonomy" id="27835"/>
    <lineage>
        <taxon>Eukaryota</taxon>
        <taxon>Metazoa</taxon>
        <taxon>Ecdysozoa</taxon>
        <taxon>Nematoda</taxon>
        <taxon>Chromadorea</taxon>
        <taxon>Rhabditida</taxon>
        <taxon>Rhabditina</taxon>
        <taxon>Rhabditomorpha</taxon>
        <taxon>Strongyloidea</taxon>
        <taxon>Heligmosomidae</taxon>
        <taxon>Nippostrongylus</taxon>
    </lineage>
</organism>
<dbReference type="InterPro" id="IPR011990">
    <property type="entry name" value="TPR-like_helical_dom_sf"/>
</dbReference>
<reference evidence="2 3" key="2">
    <citation type="submission" date="2018-11" db="EMBL/GenBank/DDBJ databases">
        <authorList>
            <consortium name="Pathogen Informatics"/>
        </authorList>
    </citation>
    <scope>NUCLEOTIDE SEQUENCE [LARGE SCALE GENOMIC DNA]</scope>
</reference>
<evidence type="ECO:0000313" key="3">
    <source>
        <dbReference type="Proteomes" id="UP000271162"/>
    </source>
</evidence>
<sequence>MELFKLVTYYNGKNVPFSEWEEWHGMRVFGENEPNTWTPAGLADLLFEVLPHTPETVSIYIAGLIKFATPQSVERAKEIHKEFASNIVLCREAYDALISVSNLKDAKSLLKEMAAKKIKPSASTWDALILAVKQIKSFPERIAAFEAAVGEIKAVGDRPSLRSYQLILSSLAESLPMEESKDSDKKKESVLKVGISWLSEMLADLENRSSLDVVSTKDHLFFLDAMGLAYQAGNLEIAENLIKLYESAANTVKMPALPVEGIFYNRYLLLFIERTSSMEEIEKKYKEFVPRLVGVSRQLTLLVAEKLKVLSQFFFCRNVLFLLNFCLVFFCRNFLFYLFFV</sequence>
<dbReference type="Proteomes" id="UP000271162">
    <property type="component" value="Unassembled WGS sequence"/>
</dbReference>
<name>A0A0N4YL44_NIPBR</name>
<evidence type="ECO:0000256" key="1">
    <source>
        <dbReference type="SAM" id="Phobius"/>
    </source>
</evidence>
<dbReference type="AlphaFoldDB" id="A0A0N4YL44"/>
<dbReference type="GO" id="GO:0032543">
    <property type="term" value="P:mitochondrial translation"/>
    <property type="evidence" value="ECO:0007669"/>
    <property type="project" value="InterPro"/>
</dbReference>
<feature type="transmembrane region" description="Helical" evidence="1">
    <location>
        <begin position="319"/>
        <end position="340"/>
    </location>
</feature>
<evidence type="ECO:0000313" key="2">
    <source>
        <dbReference type="EMBL" id="VDL81521.1"/>
    </source>
</evidence>
<dbReference type="GO" id="GO:0019843">
    <property type="term" value="F:rRNA binding"/>
    <property type="evidence" value="ECO:0007669"/>
    <property type="project" value="InterPro"/>
</dbReference>